<dbReference type="GO" id="GO:0005634">
    <property type="term" value="C:nucleus"/>
    <property type="evidence" value="ECO:0007669"/>
    <property type="project" value="UniProtKB-SubCell"/>
</dbReference>
<dbReference type="InterPro" id="IPR013088">
    <property type="entry name" value="Znf_NHR/GATA"/>
</dbReference>
<evidence type="ECO:0000256" key="3">
    <source>
        <dbReference type="ARBA" id="ARBA00022771"/>
    </source>
</evidence>
<dbReference type="AlphaFoldDB" id="A0A090LER4"/>
<dbReference type="GO" id="GO:0000978">
    <property type="term" value="F:RNA polymerase II cis-regulatory region sequence-specific DNA binding"/>
    <property type="evidence" value="ECO:0007669"/>
    <property type="project" value="TreeGrafter"/>
</dbReference>
<comment type="subcellular location">
    <subcellularLocation>
        <location evidence="1">Nucleus</location>
    </subcellularLocation>
</comment>
<dbReference type="CTD" id="36380587"/>
<keyword evidence="2" id="KW-0479">Metal-binding</keyword>
<keyword evidence="4" id="KW-0862">Zinc</keyword>
<reference evidence="11 12" key="1">
    <citation type="submission" date="2014-09" db="EMBL/GenBank/DDBJ databases">
        <authorList>
            <person name="Martin A.A."/>
        </authorList>
    </citation>
    <scope>NUCLEOTIDE SEQUENCE</scope>
    <source>
        <strain evidence="12">ED321</strain>
        <strain evidence="11">ED321 Heterogonic</strain>
    </source>
</reference>
<dbReference type="SUPFAM" id="SSF57716">
    <property type="entry name" value="Glucocorticoid receptor-like (DNA-binding domain)"/>
    <property type="match status" value="1"/>
</dbReference>
<dbReference type="PRINTS" id="PR00619">
    <property type="entry name" value="GATAZNFINGER"/>
</dbReference>
<dbReference type="Gene3D" id="3.30.50.10">
    <property type="entry name" value="Erythroid Transcription Factor GATA-1, subunit A"/>
    <property type="match status" value="1"/>
</dbReference>
<feature type="region of interest" description="Disordered" evidence="9">
    <location>
        <begin position="145"/>
        <end position="175"/>
    </location>
</feature>
<dbReference type="Pfam" id="PF00320">
    <property type="entry name" value="GATA"/>
    <property type="match status" value="1"/>
</dbReference>
<dbReference type="GO" id="GO:0000981">
    <property type="term" value="F:DNA-binding transcription factor activity, RNA polymerase II-specific"/>
    <property type="evidence" value="ECO:0007669"/>
    <property type="project" value="TreeGrafter"/>
</dbReference>
<keyword evidence="12" id="KW-1185">Reference proteome</keyword>
<evidence type="ECO:0000256" key="7">
    <source>
        <dbReference type="ARBA" id="ARBA00023242"/>
    </source>
</evidence>
<evidence type="ECO:0000259" key="10">
    <source>
        <dbReference type="PROSITE" id="PS50114"/>
    </source>
</evidence>
<dbReference type="PANTHER" id="PTHR10071:SF281">
    <property type="entry name" value="BOX A-BINDING FACTOR-RELATED"/>
    <property type="match status" value="1"/>
</dbReference>
<evidence type="ECO:0000256" key="2">
    <source>
        <dbReference type="ARBA" id="ARBA00022723"/>
    </source>
</evidence>
<evidence type="ECO:0000313" key="14">
    <source>
        <dbReference type="WormBase" id="SRAE_2000288000"/>
    </source>
</evidence>
<evidence type="ECO:0000313" key="13">
    <source>
        <dbReference type="WBParaSite" id="SRAE_2000288000.1"/>
    </source>
</evidence>
<accession>A0A090LER4</accession>
<feature type="domain" description="GATA-type" evidence="10">
    <location>
        <begin position="212"/>
        <end position="266"/>
    </location>
</feature>
<evidence type="ECO:0000313" key="11">
    <source>
        <dbReference type="EMBL" id="CEF68222.1"/>
    </source>
</evidence>
<dbReference type="EMBL" id="LN609529">
    <property type="protein sequence ID" value="CEF68222.1"/>
    <property type="molecule type" value="Genomic_DNA"/>
</dbReference>
<organism evidence="11">
    <name type="scientific">Strongyloides ratti</name>
    <name type="common">Parasitic roundworm</name>
    <dbReference type="NCBI Taxonomy" id="34506"/>
    <lineage>
        <taxon>Eukaryota</taxon>
        <taxon>Metazoa</taxon>
        <taxon>Ecdysozoa</taxon>
        <taxon>Nematoda</taxon>
        <taxon>Chromadorea</taxon>
        <taxon>Rhabditida</taxon>
        <taxon>Tylenchina</taxon>
        <taxon>Panagrolaimomorpha</taxon>
        <taxon>Strongyloidoidea</taxon>
        <taxon>Strongyloididae</taxon>
        <taxon>Strongyloides</taxon>
    </lineage>
</organism>
<name>A0A090LER4_STRRB</name>
<dbReference type="WBParaSite" id="SRAE_2000288000.1">
    <property type="protein sequence ID" value="SRAE_2000288000.1"/>
    <property type="gene ID" value="WBGene00263094"/>
</dbReference>
<evidence type="ECO:0000256" key="4">
    <source>
        <dbReference type="ARBA" id="ARBA00022833"/>
    </source>
</evidence>
<dbReference type="PANTHER" id="PTHR10071">
    <property type="entry name" value="TRANSCRIPTION FACTOR GATA FAMILY MEMBER"/>
    <property type="match status" value="1"/>
</dbReference>
<feature type="compositionally biased region" description="Low complexity" evidence="9">
    <location>
        <begin position="146"/>
        <end position="159"/>
    </location>
</feature>
<dbReference type="GO" id="GO:0045165">
    <property type="term" value="P:cell fate commitment"/>
    <property type="evidence" value="ECO:0007669"/>
    <property type="project" value="TreeGrafter"/>
</dbReference>
<evidence type="ECO:0000256" key="8">
    <source>
        <dbReference type="PROSITE-ProRule" id="PRU00094"/>
    </source>
</evidence>
<protein>
    <submittedName>
        <fullName evidence="11 13">GATA-binding factor C</fullName>
    </submittedName>
</protein>
<dbReference type="STRING" id="34506.A0A090LER4"/>
<dbReference type="OrthoDB" id="515401at2759"/>
<reference evidence="13" key="2">
    <citation type="submission" date="2020-12" db="UniProtKB">
        <authorList>
            <consortium name="WormBaseParasite"/>
        </authorList>
    </citation>
    <scope>IDENTIFICATION</scope>
</reference>
<keyword evidence="6" id="KW-0804">Transcription</keyword>
<dbReference type="GO" id="GO:0000122">
    <property type="term" value="P:negative regulation of transcription by RNA polymerase II"/>
    <property type="evidence" value="ECO:0007669"/>
    <property type="project" value="TreeGrafter"/>
</dbReference>
<gene>
    <name evidence="11 13 14" type="ORF">SRAE_2000288000</name>
</gene>
<dbReference type="InterPro" id="IPR039355">
    <property type="entry name" value="Transcription_factor_GATA"/>
</dbReference>
<dbReference type="WormBase" id="SRAE_2000288000">
    <property type="protein sequence ID" value="SRP00220"/>
    <property type="gene ID" value="WBGene00263094"/>
</dbReference>
<evidence type="ECO:0000313" key="12">
    <source>
        <dbReference type="Proteomes" id="UP000035682"/>
    </source>
</evidence>
<evidence type="ECO:0000256" key="6">
    <source>
        <dbReference type="ARBA" id="ARBA00023163"/>
    </source>
</evidence>
<keyword evidence="5" id="KW-0805">Transcription regulation</keyword>
<dbReference type="RefSeq" id="XP_024507422.1">
    <property type="nucleotide sequence ID" value="XM_024654001.1"/>
</dbReference>
<keyword evidence="3 8" id="KW-0863">Zinc-finger</keyword>
<dbReference type="CDD" id="cd00202">
    <property type="entry name" value="ZnF_GATA"/>
    <property type="match status" value="1"/>
</dbReference>
<evidence type="ECO:0000256" key="1">
    <source>
        <dbReference type="ARBA" id="ARBA00004123"/>
    </source>
</evidence>
<dbReference type="GO" id="GO:0045944">
    <property type="term" value="P:positive regulation of transcription by RNA polymerase II"/>
    <property type="evidence" value="ECO:0007669"/>
    <property type="project" value="TreeGrafter"/>
</dbReference>
<dbReference type="GO" id="GO:0008270">
    <property type="term" value="F:zinc ion binding"/>
    <property type="evidence" value="ECO:0007669"/>
    <property type="project" value="UniProtKB-KW"/>
</dbReference>
<dbReference type="SMART" id="SM00401">
    <property type="entry name" value="ZnF_GATA"/>
    <property type="match status" value="1"/>
</dbReference>
<sequence length="352" mass="41628">MENNDIIYSNNSIMDNFNFQTFYNPSTEQNYYKNITSQSISTNKRDSTCIPFQEQEQFKNNFYYSDQSSYYYSQPFDLYNQWIENTTIENVKNNFQFENKNFYSYNIPPTISQSSTDTPNTEFMMENYKNDYYCNDKVIQPPFQQNSSLSSNDLSLTSTPSPPIENDTKSGTVSSHPGMLYLMPTLIRNSKKEKKYDTPKISKGRIAKKPSMHINSSCVTCGTTETTLWRRDLNGFPECNPCNLYYRTHQTKRPPRLFKNGKILKRNGKNRLLKNGLELSPYNEEYDKDFSNFSNNINTNNTQLENNFEPYLSNRIIIDNKINRKMEYFDDNRKNQTPENYFFPTFIDNNRY</sequence>
<dbReference type="InterPro" id="IPR000679">
    <property type="entry name" value="Znf_GATA"/>
</dbReference>
<proteinExistence type="predicted"/>
<evidence type="ECO:0000256" key="9">
    <source>
        <dbReference type="SAM" id="MobiDB-lite"/>
    </source>
</evidence>
<dbReference type="PROSITE" id="PS50114">
    <property type="entry name" value="GATA_ZN_FINGER_2"/>
    <property type="match status" value="1"/>
</dbReference>
<evidence type="ECO:0000256" key="5">
    <source>
        <dbReference type="ARBA" id="ARBA00023015"/>
    </source>
</evidence>
<keyword evidence="7" id="KW-0539">Nucleus</keyword>
<dbReference type="GeneID" id="36380587"/>
<dbReference type="Proteomes" id="UP000035682">
    <property type="component" value="Unplaced"/>
</dbReference>